<organism evidence="2 3">
    <name type="scientific">Solobacterium moorei</name>
    <dbReference type="NCBI Taxonomy" id="102148"/>
    <lineage>
        <taxon>Bacteria</taxon>
        <taxon>Bacillati</taxon>
        <taxon>Bacillota</taxon>
        <taxon>Erysipelotrichia</taxon>
        <taxon>Erysipelotrichales</taxon>
        <taxon>Erysipelotrichaceae</taxon>
        <taxon>Solobacterium</taxon>
    </lineage>
</organism>
<comment type="caution">
    <text evidence="2">The sequence shown here is derived from an EMBL/GenBank/DDBJ whole genome shotgun (WGS) entry which is preliminary data.</text>
</comment>
<dbReference type="Proteomes" id="UP000284731">
    <property type="component" value="Unassembled WGS sequence"/>
</dbReference>
<protein>
    <submittedName>
        <fullName evidence="2">Uncharacterized protein</fullName>
    </submittedName>
</protein>
<keyword evidence="1" id="KW-1133">Transmembrane helix</keyword>
<proteinExistence type="predicted"/>
<evidence type="ECO:0000313" key="2">
    <source>
        <dbReference type="EMBL" id="RGT57735.1"/>
    </source>
</evidence>
<sequence length="59" mass="6892">MSINSVFEMNAVNIIIHKIIINIFHLFFYFQNFKNNQVANAMLETKPITFIINEISSKS</sequence>
<keyword evidence="1" id="KW-0472">Membrane</keyword>
<dbReference type="AlphaFoldDB" id="A0A412PHU4"/>
<accession>A0A412PHU4</accession>
<name>A0A412PHU4_9FIRM</name>
<evidence type="ECO:0000256" key="1">
    <source>
        <dbReference type="SAM" id="Phobius"/>
    </source>
</evidence>
<evidence type="ECO:0000313" key="3">
    <source>
        <dbReference type="Proteomes" id="UP000284731"/>
    </source>
</evidence>
<keyword evidence="1" id="KW-0812">Transmembrane</keyword>
<dbReference type="EMBL" id="QRWX01000001">
    <property type="protein sequence ID" value="RGT57735.1"/>
    <property type="molecule type" value="Genomic_DNA"/>
</dbReference>
<gene>
    <name evidence="2" type="ORF">DWX20_01425</name>
</gene>
<reference evidence="2 3" key="1">
    <citation type="submission" date="2018-08" db="EMBL/GenBank/DDBJ databases">
        <title>A genome reference for cultivated species of the human gut microbiota.</title>
        <authorList>
            <person name="Zou Y."/>
            <person name="Xue W."/>
            <person name="Luo G."/>
        </authorList>
    </citation>
    <scope>NUCLEOTIDE SEQUENCE [LARGE SCALE GENOMIC DNA]</scope>
    <source>
        <strain evidence="2 3">AF18-46</strain>
    </source>
</reference>
<feature type="transmembrane region" description="Helical" evidence="1">
    <location>
        <begin position="12"/>
        <end position="30"/>
    </location>
</feature>